<dbReference type="RefSeq" id="WP_154439405.1">
    <property type="nucleotide sequence ID" value="NZ_JAHLPJ010000001.1"/>
</dbReference>
<dbReference type="CDD" id="cd13597">
    <property type="entry name" value="PBP2_lipoprotein_Tp32"/>
    <property type="match status" value="1"/>
</dbReference>
<keyword evidence="2" id="KW-0732">Signal</keyword>
<dbReference type="Pfam" id="PF03180">
    <property type="entry name" value="Lipoprotein_9"/>
    <property type="match status" value="1"/>
</dbReference>
<reference evidence="8 9" key="1">
    <citation type="submission" date="2019-09" db="EMBL/GenBank/DDBJ databases">
        <title>In-depth cultivation of the pig gut microbiome towards novel bacterial diversity and tailored functional studies.</title>
        <authorList>
            <person name="Wylensek D."/>
            <person name="Hitch T.C.A."/>
            <person name="Clavel T."/>
        </authorList>
    </citation>
    <scope>NUCLEOTIDE SEQUENCE [LARGE SCALE GENOMIC DNA]</scope>
    <source>
        <strain evidence="8 9">WCA3-693-APC-4?</strain>
    </source>
</reference>
<evidence type="ECO:0000256" key="3">
    <source>
        <dbReference type="ARBA" id="ARBA00023136"/>
    </source>
</evidence>
<evidence type="ECO:0000256" key="5">
    <source>
        <dbReference type="ARBA" id="ARBA00023288"/>
    </source>
</evidence>
<keyword evidence="3" id="KW-0472">Membrane</keyword>
<dbReference type="InterPro" id="IPR004872">
    <property type="entry name" value="Lipoprotein_NlpA"/>
</dbReference>
<sequence>MKKLLSIVLVVVLSLSVLVGCSKKPAEVADVEKIKIGVSPDPHAKLVSLVVDDLKKEGIEVEIVEFTDYITPNLSLNDGDLDANFFQHEPYFNDFKAKEKLDLTVLGKIHVEPMAFYSSKYKSIDEVPNGATIAIPNDTVNGGRALLLLEANGLIELKEGIGYEANEKTDIISNTKDLKFQALEAAFLPSSLDSVDGAIINGNYALEGGLNPVKDGLLIEDGESPYANLIAVRTGEESQDKFNKLLKALQSEKVKKYIEDNYDGAVVPAF</sequence>
<dbReference type="Proteomes" id="UP000469523">
    <property type="component" value="Unassembled WGS sequence"/>
</dbReference>
<dbReference type="GO" id="GO:0016020">
    <property type="term" value="C:membrane"/>
    <property type="evidence" value="ECO:0007669"/>
    <property type="project" value="UniProtKB-SubCell"/>
</dbReference>
<comment type="subcellular location">
    <subcellularLocation>
        <location evidence="1">Membrane</location>
        <topology evidence="1">Lipid-anchor</topology>
    </subcellularLocation>
</comment>
<dbReference type="PIRSF" id="PIRSF002854">
    <property type="entry name" value="MetQ"/>
    <property type="match status" value="1"/>
</dbReference>
<protein>
    <recommendedName>
        <fullName evidence="6">Lipoprotein</fullName>
    </recommendedName>
</protein>
<dbReference type="AlphaFoldDB" id="A0A6N7XWQ1"/>
<keyword evidence="9" id="KW-1185">Reference proteome</keyword>
<gene>
    <name evidence="8" type="ORF">FYJ83_05835</name>
</gene>
<dbReference type="Gene3D" id="3.40.190.10">
    <property type="entry name" value="Periplasmic binding protein-like II"/>
    <property type="match status" value="2"/>
</dbReference>
<evidence type="ECO:0000256" key="4">
    <source>
        <dbReference type="ARBA" id="ARBA00023139"/>
    </source>
</evidence>
<dbReference type="SUPFAM" id="SSF53850">
    <property type="entry name" value="Periplasmic binding protein-like II"/>
    <property type="match status" value="1"/>
</dbReference>
<feature type="lipid moiety-binding region" description="S-diacylglycerol cysteine" evidence="7">
    <location>
        <position position="21"/>
    </location>
</feature>
<dbReference type="PANTHER" id="PTHR30429">
    <property type="entry name" value="D-METHIONINE-BINDING LIPOPROTEIN METQ"/>
    <property type="match status" value="1"/>
</dbReference>
<accession>A0A6N7XWQ1</accession>
<comment type="similarity">
    <text evidence="6">Belongs to the nlpA lipoprotein family.</text>
</comment>
<proteinExistence type="inferred from homology"/>
<evidence type="ECO:0000313" key="9">
    <source>
        <dbReference type="Proteomes" id="UP000469523"/>
    </source>
</evidence>
<dbReference type="PANTHER" id="PTHR30429:SF0">
    <property type="entry name" value="METHIONINE-BINDING LIPOPROTEIN METQ"/>
    <property type="match status" value="1"/>
</dbReference>
<dbReference type="EMBL" id="VUNQ01000009">
    <property type="protein sequence ID" value="MSU00984.1"/>
    <property type="molecule type" value="Genomic_DNA"/>
</dbReference>
<name>A0A6N7XWQ1_9FIRM</name>
<keyword evidence="5 6" id="KW-0449">Lipoprotein</keyword>
<keyword evidence="4" id="KW-0564">Palmitate</keyword>
<dbReference type="PROSITE" id="PS51257">
    <property type="entry name" value="PROKAR_LIPOPROTEIN"/>
    <property type="match status" value="1"/>
</dbReference>
<evidence type="ECO:0000313" key="8">
    <source>
        <dbReference type="EMBL" id="MSU00984.1"/>
    </source>
</evidence>
<evidence type="ECO:0000256" key="2">
    <source>
        <dbReference type="ARBA" id="ARBA00022729"/>
    </source>
</evidence>
<evidence type="ECO:0000256" key="7">
    <source>
        <dbReference type="PIRSR" id="PIRSR002854-1"/>
    </source>
</evidence>
<comment type="caution">
    <text evidence="8">The sequence shown here is derived from an EMBL/GenBank/DDBJ whole genome shotgun (WGS) entry which is preliminary data.</text>
</comment>
<evidence type="ECO:0000256" key="1">
    <source>
        <dbReference type="ARBA" id="ARBA00004635"/>
    </source>
</evidence>
<organism evidence="8 9">
    <name type="scientific">Tissierella pigra</name>
    <dbReference type="NCBI Taxonomy" id="2607614"/>
    <lineage>
        <taxon>Bacteria</taxon>
        <taxon>Bacillati</taxon>
        <taxon>Bacillota</taxon>
        <taxon>Tissierellia</taxon>
        <taxon>Tissierellales</taxon>
        <taxon>Tissierellaceae</taxon>
        <taxon>Tissierella</taxon>
    </lineage>
</organism>
<evidence type="ECO:0000256" key="6">
    <source>
        <dbReference type="PIRNR" id="PIRNR002854"/>
    </source>
</evidence>